<dbReference type="PRINTS" id="PR00405">
    <property type="entry name" value="REVINTRACTNG"/>
</dbReference>
<evidence type="ECO:0000256" key="4">
    <source>
        <dbReference type="ARBA" id="ARBA00022833"/>
    </source>
</evidence>
<name>X6LUC3_RETFI</name>
<accession>X6LUC3</accession>
<dbReference type="GO" id="GO:0008270">
    <property type="term" value="F:zinc ion binding"/>
    <property type="evidence" value="ECO:0007669"/>
    <property type="project" value="UniProtKB-KW"/>
</dbReference>
<feature type="region of interest" description="Disordered" evidence="6">
    <location>
        <begin position="215"/>
        <end position="249"/>
    </location>
</feature>
<organism evidence="8 9">
    <name type="scientific">Reticulomyxa filosa</name>
    <dbReference type="NCBI Taxonomy" id="46433"/>
    <lineage>
        <taxon>Eukaryota</taxon>
        <taxon>Sar</taxon>
        <taxon>Rhizaria</taxon>
        <taxon>Retaria</taxon>
        <taxon>Foraminifera</taxon>
        <taxon>Monothalamids</taxon>
        <taxon>Reticulomyxidae</taxon>
        <taxon>Reticulomyxa</taxon>
    </lineage>
</organism>
<keyword evidence="4" id="KW-0862">Zinc</keyword>
<keyword evidence="9" id="KW-1185">Reference proteome</keyword>
<dbReference type="InterPro" id="IPR038508">
    <property type="entry name" value="ArfGAP_dom_sf"/>
</dbReference>
<dbReference type="SUPFAM" id="SSF57863">
    <property type="entry name" value="ArfGap/RecO-like zinc finger"/>
    <property type="match status" value="1"/>
</dbReference>
<dbReference type="GO" id="GO:0000139">
    <property type="term" value="C:Golgi membrane"/>
    <property type="evidence" value="ECO:0007669"/>
    <property type="project" value="GOC"/>
</dbReference>
<keyword evidence="3 5" id="KW-0863">Zinc-finger</keyword>
<feature type="domain" description="Arf-GAP" evidence="7">
    <location>
        <begin position="1"/>
        <end position="104"/>
    </location>
</feature>
<dbReference type="CDD" id="cd08830">
    <property type="entry name" value="ArfGap_ArfGap1"/>
    <property type="match status" value="1"/>
</dbReference>
<dbReference type="InterPro" id="IPR037278">
    <property type="entry name" value="ARFGAP/RecO"/>
</dbReference>
<feature type="compositionally biased region" description="Polar residues" evidence="6">
    <location>
        <begin position="215"/>
        <end position="238"/>
    </location>
</feature>
<evidence type="ECO:0000256" key="2">
    <source>
        <dbReference type="ARBA" id="ARBA00022723"/>
    </source>
</evidence>
<feature type="compositionally biased region" description="Polar residues" evidence="6">
    <location>
        <begin position="262"/>
        <end position="273"/>
    </location>
</feature>
<evidence type="ECO:0000256" key="5">
    <source>
        <dbReference type="PROSITE-ProRule" id="PRU00288"/>
    </source>
</evidence>
<gene>
    <name evidence="8" type="ORF">RFI_33076</name>
</gene>
<dbReference type="PROSITE" id="PS50115">
    <property type="entry name" value="ARFGAP"/>
    <property type="match status" value="1"/>
</dbReference>
<dbReference type="AlphaFoldDB" id="X6LUC3"/>
<evidence type="ECO:0000313" key="9">
    <source>
        <dbReference type="Proteomes" id="UP000023152"/>
    </source>
</evidence>
<evidence type="ECO:0000256" key="6">
    <source>
        <dbReference type="SAM" id="MobiDB-lite"/>
    </source>
</evidence>
<feature type="compositionally biased region" description="Basic residues" evidence="6">
    <location>
        <begin position="240"/>
        <end position="249"/>
    </location>
</feature>
<protein>
    <submittedName>
        <fullName evidence="8">ADP-ribosylation factor GTPase-activating protein 3</fullName>
    </submittedName>
</protein>
<evidence type="ECO:0000256" key="3">
    <source>
        <dbReference type="ARBA" id="ARBA00022771"/>
    </source>
</evidence>
<dbReference type="GO" id="GO:0048205">
    <property type="term" value="P:COPI coating of Golgi vesicle"/>
    <property type="evidence" value="ECO:0007669"/>
    <property type="project" value="TreeGrafter"/>
</dbReference>
<dbReference type="GO" id="GO:0005096">
    <property type="term" value="F:GTPase activator activity"/>
    <property type="evidence" value="ECO:0007669"/>
    <property type="project" value="UniProtKB-KW"/>
</dbReference>
<feature type="compositionally biased region" description="Basic and acidic residues" evidence="6">
    <location>
        <begin position="324"/>
        <end position="334"/>
    </location>
</feature>
<reference evidence="8 9" key="1">
    <citation type="journal article" date="2013" name="Curr. Biol.">
        <title>The Genome of the Foraminiferan Reticulomyxa filosa.</title>
        <authorList>
            <person name="Glockner G."/>
            <person name="Hulsmann N."/>
            <person name="Schleicher M."/>
            <person name="Noegel A.A."/>
            <person name="Eichinger L."/>
            <person name="Gallinger C."/>
            <person name="Pawlowski J."/>
            <person name="Sierra R."/>
            <person name="Euteneuer U."/>
            <person name="Pillet L."/>
            <person name="Moustafa A."/>
            <person name="Platzer M."/>
            <person name="Groth M."/>
            <person name="Szafranski K."/>
            <person name="Schliwa M."/>
        </authorList>
    </citation>
    <scope>NUCLEOTIDE SEQUENCE [LARGE SCALE GENOMIC DNA]</scope>
</reference>
<dbReference type="Gene3D" id="1.10.220.150">
    <property type="entry name" value="Arf GTPase activating protein"/>
    <property type="match status" value="1"/>
</dbReference>
<dbReference type="PANTHER" id="PTHR45686:SF4">
    <property type="entry name" value="ADP-RIBOSYLATION FACTOR GTPASE ACTIVATING PROTEIN 3, ISOFORM H"/>
    <property type="match status" value="1"/>
</dbReference>
<keyword evidence="2" id="KW-0479">Metal-binding</keyword>
<dbReference type="Proteomes" id="UP000023152">
    <property type="component" value="Unassembled WGS sequence"/>
</dbReference>
<dbReference type="OrthoDB" id="983479at2759"/>
<dbReference type="InterPro" id="IPR001164">
    <property type="entry name" value="ArfGAP_dom"/>
</dbReference>
<evidence type="ECO:0000259" key="7">
    <source>
        <dbReference type="PROSITE" id="PS50115"/>
    </source>
</evidence>
<proteinExistence type="predicted"/>
<evidence type="ECO:0000256" key="1">
    <source>
        <dbReference type="ARBA" id="ARBA00022468"/>
    </source>
</evidence>
<sequence>MDCNAHNPQWASVTNGVFLCITCVGIHRGFGAHISFVRSVTMDSWSPVQVAQMKYGGNKRLRKFWKYQNLGSSLTIEQKYDNTDMEKYRFQLLKEATKAIQEEVESVEDKVPTHGDQNLNFDPTLVVSPNRTPNRLNNAQRNCESSKDDHALDITKWAVSVAVKSGEKIINYNIPIVKNVSANCKELVSKTKTAVSQLGEKVSEASSKIKEHLQESNINKTGQSPQRFLTAPNASPWKNQAKKSVKHSRVCTTQGLCPEETMASSNKKSISQHKASEDDSFDEDSDCKPLVSPKNKETTIKNSPQGNPKRDLLKLESTDNTIANKHEKSKTEILKATEKPVNAATEPVFKPVLQSLYISEQSDDDAETMMLCNSKEKKRTEEKDFLN</sequence>
<dbReference type="EMBL" id="ASPP01029507">
    <property type="protein sequence ID" value="ETO04320.1"/>
    <property type="molecule type" value="Genomic_DNA"/>
</dbReference>
<feature type="region of interest" description="Disordered" evidence="6">
    <location>
        <begin position="261"/>
        <end position="334"/>
    </location>
</feature>
<keyword evidence="1" id="KW-0343">GTPase activation</keyword>
<comment type="caution">
    <text evidence="8">The sequence shown here is derived from an EMBL/GenBank/DDBJ whole genome shotgun (WGS) entry which is preliminary data.</text>
</comment>
<evidence type="ECO:0000313" key="8">
    <source>
        <dbReference type="EMBL" id="ETO04320.1"/>
    </source>
</evidence>
<dbReference type="Pfam" id="PF01412">
    <property type="entry name" value="ArfGap"/>
    <property type="match status" value="1"/>
</dbReference>
<dbReference type="SMART" id="SM00105">
    <property type="entry name" value="ArfGap"/>
    <property type="match status" value="1"/>
</dbReference>
<feature type="compositionally biased region" description="Basic and acidic residues" evidence="6">
    <location>
        <begin position="308"/>
        <end position="317"/>
    </location>
</feature>
<dbReference type="PANTHER" id="PTHR45686">
    <property type="entry name" value="ADP-RIBOSYLATION FACTOR GTPASE ACTIVATING PROTEIN 3, ISOFORM H-RELATED"/>
    <property type="match status" value="1"/>
</dbReference>